<dbReference type="AlphaFoldDB" id="A0A512BUF9"/>
<gene>
    <name evidence="1" type="ORF">MAE02_33040</name>
</gene>
<dbReference type="EMBL" id="BJYU01000045">
    <property type="protein sequence ID" value="GEO15608.1"/>
    <property type="molecule type" value="Genomic_DNA"/>
</dbReference>
<name>A0A512BUF9_9HYPH</name>
<comment type="caution">
    <text evidence="1">The sequence shown here is derived from an EMBL/GenBank/DDBJ whole genome shotgun (WGS) entry which is preliminary data.</text>
</comment>
<proteinExistence type="predicted"/>
<evidence type="ECO:0000313" key="1">
    <source>
        <dbReference type="EMBL" id="GEO15608.1"/>
    </source>
</evidence>
<reference evidence="1 2" key="1">
    <citation type="submission" date="2019-07" db="EMBL/GenBank/DDBJ databases">
        <title>Whole genome shotgun sequence of Microvirga aerophila NBRC 106136.</title>
        <authorList>
            <person name="Hosoyama A."/>
            <person name="Uohara A."/>
            <person name="Ohji S."/>
            <person name="Ichikawa N."/>
        </authorList>
    </citation>
    <scope>NUCLEOTIDE SEQUENCE [LARGE SCALE GENOMIC DNA]</scope>
    <source>
        <strain evidence="1 2">NBRC 106136</strain>
    </source>
</reference>
<dbReference type="Proteomes" id="UP000321085">
    <property type="component" value="Unassembled WGS sequence"/>
</dbReference>
<evidence type="ECO:0000313" key="2">
    <source>
        <dbReference type="Proteomes" id="UP000321085"/>
    </source>
</evidence>
<keyword evidence="2" id="KW-1185">Reference proteome</keyword>
<accession>A0A512BUF9</accession>
<sequence>MMRRTVGLNLEVTGNDEMEEARTKAGAGVLVNTGWTFIRLAHRVEKWFRLSAPNDAQLIDVRTGRIPKSAIHFCAQPVTALQLGGRRWRPAERQLGCARPRLPLRPLPAARPI</sequence>
<organism evidence="1 2">
    <name type="scientific">Microvirga aerophila</name>
    <dbReference type="NCBI Taxonomy" id="670291"/>
    <lineage>
        <taxon>Bacteria</taxon>
        <taxon>Pseudomonadati</taxon>
        <taxon>Pseudomonadota</taxon>
        <taxon>Alphaproteobacteria</taxon>
        <taxon>Hyphomicrobiales</taxon>
        <taxon>Methylobacteriaceae</taxon>
        <taxon>Microvirga</taxon>
    </lineage>
</organism>
<protein>
    <submittedName>
        <fullName evidence="1">Uncharacterized protein</fullName>
    </submittedName>
</protein>